<organism evidence="1 2">
    <name type="scientific">Agrobacterium salinitolerans</name>
    <dbReference type="NCBI Taxonomy" id="1183413"/>
    <lineage>
        <taxon>Bacteria</taxon>
        <taxon>Pseudomonadati</taxon>
        <taxon>Pseudomonadota</taxon>
        <taxon>Alphaproteobacteria</taxon>
        <taxon>Hyphomicrobiales</taxon>
        <taxon>Rhizobiaceae</taxon>
        <taxon>Rhizobium/Agrobacterium group</taxon>
        <taxon>Agrobacterium</taxon>
    </lineage>
</organism>
<sequence>MSDLMPDFEALLDSPYKQEVETTAARFTAFYRFVTVPSNIAERIATTRDCTVSLAINVSTRSKLASAYSYDY</sequence>
<comment type="caution">
    <text evidence="1">The sequence shown here is derived from an EMBL/GenBank/DDBJ whole genome shotgun (WGS) entry which is preliminary data.</text>
</comment>
<dbReference type="Proteomes" id="UP000319481">
    <property type="component" value="Unassembled WGS sequence"/>
</dbReference>
<dbReference type="RefSeq" id="WP_142913682.1">
    <property type="nucleotide sequence ID" value="NZ_SGNZ01000011.1"/>
</dbReference>
<name>A0ABY3BM91_9HYPH</name>
<proteinExistence type="predicted"/>
<gene>
    <name evidence="1" type="ORF">EXN23_19135</name>
</gene>
<accession>A0ABY3BM91</accession>
<evidence type="ECO:0000313" key="1">
    <source>
        <dbReference type="EMBL" id="TRA86291.1"/>
    </source>
</evidence>
<dbReference type="EMBL" id="SGNZ01000011">
    <property type="protein sequence ID" value="TRA86291.1"/>
    <property type="molecule type" value="Genomic_DNA"/>
</dbReference>
<evidence type="ECO:0000313" key="2">
    <source>
        <dbReference type="Proteomes" id="UP000319481"/>
    </source>
</evidence>
<protein>
    <submittedName>
        <fullName evidence="1">Uncharacterized protein</fullName>
    </submittedName>
</protein>
<reference evidence="1 2" key="1">
    <citation type="journal article" date="2019" name="Appl. Microbiol. Biotechnol.">
        <title>Differential efficiency of wild type rhizogenic strains for rol gene transformation of plants.</title>
        <authorList>
            <person name="Desmet S."/>
            <person name="De Keyser E."/>
            <person name="Van Vaerenbergh J."/>
            <person name="Baeyen S."/>
            <person name="Van Huylenbroeck J."/>
            <person name="Geelen D."/>
            <person name="Dhooghe E."/>
        </authorList>
    </citation>
    <scope>NUCLEOTIDE SEQUENCE [LARGE SCALE GENOMIC DNA]</scope>
    <source>
        <strain evidence="1 2">GBBC3283</strain>
    </source>
</reference>
<keyword evidence="2" id="KW-1185">Reference proteome</keyword>